<reference evidence="2 3" key="1">
    <citation type="journal article" date="2016" name="Nat. Commun.">
        <title>Thousands of microbial genomes shed light on interconnected biogeochemical processes in an aquifer system.</title>
        <authorList>
            <person name="Anantharaman K."/>
            <person name="Brown C.T."/>
            <person name="Hug L.A."/>
            <person name="Sharon I."/>
            <person name="Castelle C.J."/>
            <person name="Probst A.J."/>
            <person name="Thomas B.C."/>
            <person name="Singh A."/>
            <person name="Wilkins M.J."/>
            <person name="Karaoz U."/>
            <person name="Brodie E.L."/>
            <person name="Williams K.H."/>
            <person name="Hubbard S.S."/>
            <person name="Banfield J.F."/>
        </authorList>
    </citation>
    <scope>NUCLEOTIDE SEQUENCE [LARGE SCALE GENOMIC DNA]</scope>
</reference>
<gene>
    <name evidence="2" type="ORF">A2918_01250</name>
</gene>
<sequence>MNKAQERLLKLSETTDLGKLSFRQIGKMIGLEHSPQAVKHHLLQLEKNGFIKINRADKLIEGIRINIAKKNSLFAVPILGGASAGPAEIFVDSNIDGYLRISSKLLNKRKGIFAVKIYGKSMNKADINGLAIDDGDFVIVDSEERTPSNGTYVLSVIDGVANVKKYYEDPDNDRVVLMSESTVNYAPIFIHKDDMDKYIVNGKVVQVIKNLKI</sequence>
<evidence type="ECO:0000313" key="3">
    <source>
        <dbReference type="Proteomes" id="UP000178227"/>
    </source>
</evidence>
<accession>A0A1F8GBH5</accession>
<dbReference type="InterPro" id="IPR015927">
    <property type="entry name" value="Peptidase_S24_S26A/B/C"/>
</dbReference>
<dbReference type="STRING" id="1802694.A2918_01250"/>
<evidence type="ECO:0000259" key="1">
    <source>
        <dbReference type="Pfam" id="PF00717"/>
    </source>
</evidence>
<organism evidence="2 3">
    <name type="scientific">Candidatus Yanofskybacteria bacterium RIFCSPLOWO2_01_FULL_42_49</name>
    <dbReference type="NCBI Taxonomy" id="1802694"/>
    <lineage>
        <taxon>Bacteria</taxon>
        <taxon>Candidatus Yanofskyibacteriota</taxon>
    </lineage>
</organism>
<dbReference type="Gene3D" id="2.10.109.10">
    <property type="entry name" value="Umud Fragment, subunit A"/>
    <property type="match status" value="1"/>
</dbReference>
<dbReference type="SUPFAM" id="SSF51306">
    <property type="entry name" value="LexA/Signal peptidase"/>
    <property type="match status" value="1"/>
</dbReference>
<dbReference type="EMBL" id="MGKI01000009">
    <property type="protein sequence ID" value="OGN22727.1"/>
    <property type="molecule type" value="Genomic_DNA"/>
</dbReference>
<comment type="caution">
    <text evidence="2">The sequence shown here is derived from an EMBL/GenBank/DDBJ whole genome shotgun (WGS) entry which is preliminary data.</text>
</comment>
<dbReference type="InterPro" id="IPR036286">
    <property type="entry name" value="LexA/Signal_pep-like_sf"/>
</dbReference>
<feature type="domain" description="Peptidase S24/S26A/S26B/S26C" evidence="1">
    <location>
        <begin position="77"/>
        <end position="205"/>
    </location>
</feature>
<dbReference type="Proteomes" id="UP000178227">
    <property type="component" value="Unassembled WGS sequence"/>
</dbReference>
<protein>
    <recommendedName>
        <fullName evidence="1">Peptidase S24/S26A/S26B/S26C domain-containing protein</fullName>
    </recommendedName>
</protein>
<dbReference type="PANTHER" id="PTHR33516">
    <property type="entry name" value="LEXA REPRESSOR"/>
    <property type="match status" value="1"/>
</dbReference>
<dbReference type="CDD" id="cd06529">
    <property type="entry name" value="S24_LexA-like"/>
    <property type="match status" value="1"/>
</dbReference>
<dbReference type="AlphaFoldDB" id="A0A1F8GBH5"/>
<dbReference type="InterPro" id="IPR039418">
    <property type="entry name" value="LexA-like"/>
</dbReference>
<dbReference type="PANTHER" id="PTHR33516:SF2">
    <property type="entry name" value="LEXA REPRESSOR-RELATED"/>
    <property type="match status" value="1"/>
</dbReference>
<dbReference type="InterPro" id="IPR050077">
    <property type="entry name" value="LexA_repressor"/>
</dbReference>
<proteinExistence type="predicted"/>
<evidence type="ECO:0000313" key="2">
    <source>
        <dbReference type="EMBL" id="OGN22727.1"/>
    </source>
</evidence>
<name>A0A1F8GBH5_9BACT</name>
<dbReference type="Pfam" id="PF00717">
    <property type="entry name" value="Peptidase_S24"/>
    <property type="match status" value="1"/>
</dbReference>